<sequence>MKIEDLKGKFFMDNYMDIAIEEYLKFKETVDYDEKYKREVLSEINDYLKDKRIAGENVIEIIKYFQSKNPQKGGFVHWSNLDDLYKYAEEKPSEVAELFNYLYDDSADLEDRIRRFVNTGERYNTTIKFDTSLFGYLLAGFSLEKYPLYRDQAFREFLNSFGINESLTEDVADKYSTYYEVCNILLDYFKEKNYIKNPDMLDAQDFIYCLTNYKELYVKVSVKYLYEHAKVLYSFSKDINAFLEYLKELDREYLQVLYERYKGDEKVNEIRFRVCEMILNGDYVDEKNLESIKNEVANKHEKDILKSWNDFKILFPLYYEKYKEKVNIEIRKIYNSIKSIFPNFKFKENKYISDFYGPQNFGGSRCWFAIYPEKKKTHKEAAQLFFTIGGDETEKYSNISYGLYIGDDINKILEEKGTKEHDDIETIDNPNDFTYKKMVKKFIEVFDRFKKINGINREDIIKVSHGEKDKSGEEEKDGFLHEIDFEREIKINNLFFEDAEVLSKQISTALKSGKHIILVGPPGTGKSKLAKEICKSYGVEYEMVTAMSDWSTYDTIGGYKPDRDGTLYFDEGVFLRLFKNKKNNNSNIKWLIIDEINRADIDKAFGVLFSALTGDRVTLSFKSKSGENIVIRPEEDDEEEVEIQEHGYVIPKDFRIIGTMNTYDKTSLYEMSYAFMRRFAFIPVGVPKNIDKDLVAKYLNIWGIEDKSINNVDLKEGLAEVWNIINKYRRVGPAIIEDIARYVSVEGDYTSAVILYVLPQFEGVMENDIKKFAEELYKSSIGDFSRQKDRLDGFIKDFFGIKM</sequence>
<feature type="domain" description="AAA+ ATPase" evidence="1">
    <location>
        <begin position="512"/>
        <end position="685"/>
    </location>
</feature>
<dbReference type="RefSeq" id="WP_012269492.1">
    <property type="nucleotide sequence ID" value="NC_010321.1"/>
</dbReference>
<protein>
    <submittedName>
        <fullName evidence="2">ATPase associated with various cellular activities, AAA_5</fullName>
    </submittedName>
</protein>
<dbReference type="SUPFAM" id="SSF52540">
    <property type="entry name" value="P-loop containing nucleoside triphosphate hydrolases"/>
    <property type="match status" value="1"/>
</dbReference>
<dbReference type="Pfam" id="PF07728">
    <property type="entry name" value="AAA_5"/>
    <property type="match status" value="1"/>
</dbReference>
<proteinExistence type="predicted"/>
<dbReference type="HOGENOM" id="CLU_350514_0_0_9"/>
<dbReference type="PANTHER" id="PTHR37291:SF1">
    <property type="entry name" value="TYPE IV METHYL-DIRECTED RESTRICTION ENZYME ECOKMCRB SUBUNIT"/>
    <property type="match status" value="1"/>
</dbReference>
<gene>
    <name evidence="2" type="ordered locus">Teth39_1585</name>
</gene>
<dbReference type="GO" id="GO:0005524">
    <property type="term" value="F:ATP binding"/>
    <property type="evidence" value="ECO:0007669"/>
    <property type="project" value="InterPro"/>
</dbReference>
<dbReference type="KEGG" id="tpd:Teth39_1585"/>
<dbReference type="AlphaFoldDB" id="B0KB41"/>
<organism evidence="2 3">
    <name type="scientific">Thermoanaerobacter pseudethanolicus (strain ATCC 33223 / 39E)</name>
    <name type="common">Clostridium thermohydrosulfuricum</name>
    <dbReference type="NCBI Taxonomy" id="340099"/>
    <lineage>
        <taxon>Bacteria</taxon>
        <taxon>Bacillati</taxon>
        <taxon>Bacillota</taxon>
        <taxon>Clostridia</taxon>
        <taxon>Thermoanaerobacterales</taxon>
        <taxon>Thermoanaerobacteraceae</taxon>
        <taxon>Thermoanaerobacter</taxon>
    </lineage>
</organism>
<dbReference type="InterPro" id="IPR052934">
    <property type="entry name" value="Methyl-DNA_Rec/Restrict_Enz"/>
</dbReference>
<dbReference type="STRING" id="340099.Teth39_1585"/>
<dbReference type="InterPro" id="IPR027417">
    <property type="entry name" value="P-loop_NTPase"/>
</dbReference>
<dbReference type="PANTHER" id="PTHR37291">
    <property type="entry name" value="5-METHYLCYTOSINE-SPECIFIC RESTRICTION ENZYME B"/>
    <property type="match status" value="1"/>
</dbReference>
<dbReference type="CDD" id="cd00267">
    <property type="entry name" value="ABC_ATPase"/>
    <property type="match status" value="1"/>
</dbReference>
<evidence type="ECO:0000259" key="1">
    <source>
        <dbReference type="SMART" id="SM00382"/>
    </source>
</evidence>
<name>B0KB41_THEP3</name>
<dbReference type="Proteomes" id="UP000002156">
    <property type="component" value="Chromosome"/>
</dbReference>
<dbReference type="GO" id="GO:0016887">
    <property type="term" value="F:ATP hydrolysis activity"/>
    <property type="evidence" value="ECO:0007669"/>
    <property type="project" value="InterPro"/>
</dbReference>
<dbReference type="EMBL" id="CP000924">
    <property type="protein sequence ID" value="ABY95229.1"/>
    <property type="molecule type" value="Genomic_DNA"/>
</dbReference>
<reference evidence="3" key="1">
    <citation type="submission" date="2008-01" db="EMBL/GenBank/DDBJ databases">
        <title>Complete sequence of Thermoanaerobacter pseudethanolicus 39E.</title>
        <authorList>
            <person name="Copeland A."/>
            <person name="Lucas S."/>
            <person name="Lapidus A."/>
            <person name="Barry K."/>
            <person name="Glavina del Rio T."/>
            <person name="Dalin E."/>
            <person name="Tice H."/>
            <person name="Pitluck S."/>
            <person name="Bruce D."/>
            <person name="Goodwin L."/>
            <person name="Saunders E."/>
            <person name="Brettin T."/>
            <person name="Detter J.C."/>
            <person name="Han C."/>
            <person name="Schmutz J."/>
            <person name="Larimer F."/>
            <person name="Land M."/>
            <person name="Hauser L."/>
            <person name="Kyrpides N."/>
            <person name="Lykidis A."/>
            <person name="Hemme C."/>
            <person name="Fields M.W."/>
            <person name="He Z."/>
            <person name="Zhou J."/>
            <person name="Richardson P."/>
        </authorList>
    </citation>
    <scope>NUCLEOTIDE SEQUENCE [LARGE SCALE GENOMIC DNA]</scope>
    <source>
        <strain evidence="3">ATCC 33223 / DSM 2355 / 39E</strain>
    </source>
</reference>
<dbReference type="InterPro" id="IPR011704">
    <property type="entry name" value="ATPase_dyneun-rel_AAA"/>
</dbReference>
<dbReference type="SMART" id="SM00382">
    <property type="entry name" value="AAA"/>
    <property type="match status" value="1"/>
</dbReference>
<dbReference type="Gene3D" id="3.40.50.300">
    <property type="entry name" value="P-loop containing nucleotide triphosphate hydrolases"/>
    <property type="match status" value="1"/>
</dbReference>
<evidence type="ECO:0000313" key="2">
    <source>
        <dbReference type="EMBL" id="ABY95229.1"/>
    </source>
</evidence>
<accession>B0KB41</accession>
<keyword evidence="3" id="KW-1185">Reference proteome</keyword>
<evidence type="ECO:0000313" key="3">
    <source>
        <dbReference type="Proteomes" id="UP000002156"/>
    </source>
</evidence>
<dbReference type="eggNOG" id="COG0714">
    <property type="taxonomic scope" value="Bacteria"/>
</dbReference>
<dbReference type="InterPro" id="IPR003593">
    <property type="entry name" value="AAA+_ATPase"/>
</dbReference>